<reference evidence="1 2" key="1">
    <citation type="submission" date="2020-08" db="EMBL/GenBank/DDBJ databases">
        <title>Genomic Encyclopedia of Type Strains, Phase III (KMG-III): the genomes of soil and plant-associated and newly described type strains.</title>
        <authorList>
            <person name="Whitman W."/>
        </authorList>
    </citation>
    <scope>NUCLEOTIDE SEQUENCE [LARGE SCALE GENOMIC DNA]</scope>
    <source>
        <strain evidence="1 2">CECT 8088</strain>
    </source>
</reference>
<dbReference type="Proteomes" id="UP000557688">
    <property type="component" value="Unassembled WGS sequence"/>
</dbReference>
<comment type="caution">
    <text evidence="1">The sequence shown here is derived from an EMBL/GenBank/DDBJ whole genome shotgun (WGS) entry which is preliminary data.</text>
</comment>
<name>A0A839UZJ5_9PROT</name>
<dbReference type="RefSeq" id="WP_246330309.1">
    <property type="nucleotide sequence ID" value="NZ_JABXXQ010000503.1"/>
</dbReference>
<accession>A0A839UZJ5</accession>
<proteinExistence type="predicted"/>
<keyword evidence="2" id="KW-1185">Reference proteome</keyword>
<protein>
    <submittedName>
        <fullName evidence="1">Uncharacterized protein</fullName>
    </submittedName>
</protein>
<dbReference type="AlphaFoldDB" id="A0A839UZJ5"/>
<sequence length="107" mass="11606">MVLYVSTTLFQHHGDAGNECRASEKGPDSLAQCHRIRMEGRFDAAGMRRFAEGRAALLDLAIDTLDVSPTRFDSRLSGDEILLGMFGMACLLGPSGCVVTRFESLPA</sequence>
<organism evidence="1 2">
    <name type="scientific">Endobacter medicaginis</name>
    <dbReference type="NCBI Taxonomy" id="1181271"/>
    <lineage>
        <taxon>Bacteria</taxon>
        <taxon>Pseudomonadati</taxon>
        <taxon>Pseudomonadota</taxon>
        <taxon>Alphaproteobacteria</taxon>
        <taxon>Acetobacterales</taxon>
        <taxon>Acetobacteraceae</taxon>
        <taxon>Endobacter</taxon>
    </lineage>
</organism>
<gene>
    <name evidence="1" type="ORF">FHR90_003060</name>
</gene>
<evidence type="ECO:0000313" key="2">
    <source>
        <dbReference type="Proteomes" id="UP000557688"/>
    </source>
</evidence>
<dbReference type="EMBL" id="JACHXV010000021">
    <property type="protein sequence ID" value="MBB3175206.1"/>
    <property type="molecule type" value="Genomic_DNA"/>
</dbReference>
<evidence type="ECO:0000313" key="1">
    <source>
        <dbReference type="EMBL" id="MBB3175206.1"/>
    </source>
</evidence>